<keyword evidence="3 6" id="KW-0479">Metal-binding</keyword>
<dbReference type="FunCoup" id="A0A1B6PI62">
    <property type="interactions" value="373"/>
</dbReference>
<keyword evidence="10" id="KW-1185">Reference proteome</keyword>
<feature type="transmembrane region" description="Helical" evidence="8">
    <location>
        <begin position="13"/>
        <end position="32"/>
    </location>
</feature>
<evidence type="ECO:0000256" key="1">
    <source>
        <dbReference type="ARBA" id="ARBA00010617"/>
    </source>
</evidence>
<accession>A0A1B6PI62</accession>
<dbReference type="GO" id="GO:0005506">
    <property type="term" value="F:iron ion binding"/>
    <property type="evidence" value="ECO:0007669"/>
    <property type="project" value="InterPro"/>
</dbReference>
<dbReference type="Gramene" id="KXG25275">
    <property type="protein sequence ID" value="KXG25275"/>
    <property type="gene ID" value="SORBI_3007G149000"/>
</dbReference>
<keyword evidence="8" id="KW-0472">Membrane</keyword>
<dbReference type="Proteomes" id="UP000000768">
    <property type="component" value="Chromosome 7"/>
</dbReference>
<evidence type="ECO:0000256" key="4">
    <source>
        <dbReference type="ARBA" id="ARBA00023002"/>
    </source>
</evidence>
<evidence type="ECO:0000313" key="9">
    <source>
        <dbReference type="EMBL" id="KXG25275.1"/>
    </source>
</evidence>
<dbReference type="InterPro" id="IPR002401">
    <property type="entry name" value="Cyt_P450_E_grp-I"/>
</dbReference>
<dbReference type="PRINTS" id="PR00463">
    <property type="entry name" value="EP450I"/>
</dbReference>
<evidence type="ECO:0000256" key="6">
    <source>
        <dbReference type="PIRSR" id="PIRSR602401-1"/>
    </source>
</evidence>
<dbReference type="Gene3D" id="1.10.630.10">
    <property type="entry name" value="Cytochrome P450"/>
    <property type="match status" value="1"/>
</dbReference>
<dbReference type="PANTHER" id="PTHR47944:SF1">
    <property type="entry name" value="OS08G0456200 PROTEIN"/>
    <property type="match status" value="1"/>
</dbReference>
<evidence type="ECO:0000256" key="2">
    <source>
        <dbReference type="ARBA" id="ARBA00022617"/>
    </source>
</evidence>
<keyword evidence="8" id="KW-0812">Transmembrane</keyword>
<reference evidence="9 10" key="1">
    <citation type="journal article" date="2009" name="Nature">
        <title>The Sorghum bicolor genome and the diversification of grasses.</title>
        <authorList>
            <person name="Paterson A.H."/>
            <person name="Bowers J.E."/>
            <person name="Bruggmann R."/>
            <person name="Dubchak I."/>
            <person name="Grimwood J."/>
            <person name="Gundlach H."/>
            <person name="Haberer G."/>
            <person name="Hellsten U."/>
            <person name="Mitros T."/>
            <person name="Poliakov A."/>
            <person name="Schmutz J."/>
            <person name="Spannagl M."/>
            <person name="Tang H."/>
            <person name="Wang X."/>
            <person name="Wicker T."/>
            <person name="Bharti A.K."/>
            <person name="Chapman J."/>
            <person name="Feltus F.A."/>
            <person name="Gowik U."/>
            <person name="Grigoriev I.V."/>
            <person name="Lyons E."/>
            <person name="Maher C.A."/>
            <person name="Martis M."/>
            <person name="Narechania A."/>
            <person name="Otillar R.P."/>
            <person name="Penning B.W."/>
            <person name="Salamov A.A."/>
            <person name="Wang Y."/>
            <person name="Zhang L."/>
            <person name="Carpita N.C."/>
            <person name="Freeling M."/>
            <person name="Gingle A.R."/>
            <person name="Hash C.T."/>
            <person name="Keller B."/>
            <person name="Klein P."/>
            <person name="Kresovich S."/>
            <person name="McCann M.C."/>
            <person name="Ming R."/>
            <person name="Peterson D.G."/>
            <person name="Mehboob-ur-Rahman"/>
            <person name="Ware D."/>
            <person name="Westhoff P."/>
            <person name="Mayer K.F."/>
            <person name="Messing J."/>
            <person name="Rokhsar D.S."/>
        </authorList>
    </citation>
    <scope>NUCLEOTIDE SEQUENCE [LARGE SCALE GENOMIC DNA]</scope>
    <source>
        <strain evidence="10">cv. BTx623</strain>
    </source>
</reference>
<feature type="binding site" description="axial binding residue" evidence="6">
    <location>
        <position position="475"/>
    </location>
    <ligand>
        <name>heme</name>
        <dbReference type="ChEBI" id="CHEBI:30413"/>
    </ligand>
    <ligandPart>
        <name>Fe</name>
        <dbReference type="ChEBI" id="CHEBI:18248"/>
    </ligandPart>
</feature>
<dbReference type="eggNOG" id="KOG0156">
    <property type="taxonomic scope" value="Eukaryota"/>
</dbReference>
<proteinExistence type="inferred from homology"/>
<evidence type="ECO:0000313" key="10">
    <source>
        <dbReference type="Proteomes" id="UP000000768"/>
    </source>
</evidence>
<sequence length="540" mass="60771">MPPPAPFSIPMELPPPLLLTSFAMVLAIVIFGRRLKGRPSRRVYRLPPGPSPWPVIGNFNLIGALPHRSIHELSKKYGELMHLRFGSYTVVVASSAEMAKLFLKTHDLLFLDRPRTAAGRHTTYNYGDITWSPYGAYWRHARRICATQLFIPGRLASFEHIRADEVRSLVRGLFAASASGRAVRLGKDHLSTFSMNVITRMVLGKRLFDAAGGENAAAEGPVSSLPEFMWMMDELMLLNGVLNIGDWIPWLDRLDLQGYVRRMKRVAERFDAFLEHVLDAHSQHQQRRHERDGESFVARDMDMVDVLMQLADDPTFDVQIGRVGVKAFTQDLIVGGSESTAVTVEWAMSELLRNPSVLAMAAEELDRVVGRGRWVTEKDVAHDLPYLQAVIKETMRVHPVAPLLPPHVAREDASIAGYDIPKGTHVLINVWTIGRDPAVWDAPEEFRPERFVGSKVDVKGQDFELLPFGSGRRMCPGYNLGLKEIQLSLANLLHGFTWRLPEGMVKEEDLSMDELFGLSTTRKFPLEVIVQPRLPSELYA</sequence>
<comment type="similarity">
    <text evidence="1 7">Belongs to the cytochrome P450 family.</text>
</comment>
<protein>
    <recommendedName>
        <fullName evidence="11">Flavonoid 3'-monooxygenase</fullName>
    </recommendedName>
</protein>
<dbReference type="PRINTS" id="PR00385">
    <property type="entry name" value="P450"/>
</dbReference>
<evidence type="ECO:0008006" key="11">
    <source>
        <dbReference type="Google" id="ProtNLM"/>
    </source>
</evidence>
<organism evidence="9 10">
    <name type="scientific">Sorghum bicolor</name>
    <name type="common">Sorghum</name>
    <name type="synonym">Sorghum vulgare</name>
    <dbReference type="NCBI Taxonomy" id="4558"/>
    <lineage>
        <taxon>Eukaryota</taxon>
        <taxon>Viridiplantae</taxon>
        <taxon>Streptophyta</taxon>
        <taxon>Embryophyta</taxon>
        <taxon>Tracheophyta</taxon>
        <taxon>Spermatophyta</taxon>
        <taxon>Magnoliopsida</taxon>
        <taxon>Liliopsida</taxon>
        <taxon>Poales</taxon>
        <taxon>Poaceae</taxon>
        <taxon>PACMAD clade</taxon>
        <taxon>Panicoideae</taxon>
        <taxon>Andropogonodae</taxon>
        <taxon>Andropogoneae</taxon>
        <taxon>Sorghinae</taxon>
        <taxon>Sorghum</taxon>
    </lineage>
</organism>
<dbReference type="OMA" id="PAWEDRN"/>
<dbReference type="EMBL" id="CM000766">
    <property type="protein sequence ID" value="KXG25275.1"/>
    <property type="molecule type" value="Genomic_DNA"/>
</dbReference>
<dbReference type="SUPFAM" id="SSF48264">
    <property type="entry name" value="Cytochrome P450"/>
    <property type="match status" value="1"/>
</dbReference>
<keyword evidence="7" id="KW-0503">Monooxygenase</keyword>
<dbReference type="Pfam" id="PF00067">
    <property type="entry name" value="p450"/>
    <property type="match status" value="1"/>
</dbReference>
<gene>
    <name evidence="9" type="ORF">SORBI_3007G149000</name>
</gene>
<keyword evidence="2 6" id="KW-0349">Heme</keyword>
<evidence type="ECO:0000256" key="3">
    <source>
        <dbReference type="ARBA" id="ARBA00022723"/>
    </source>
</evidence>
<dbReference type="SMR" id="A0A1B6PI62"/>
<dbReference type="AlphaFoldDB" id="A0A1B6PI62"/>
<dbReference type="FunFam" id="1.10.630.10:FF:000038">
    <property type="entry name" value="Cytochrome P450 84A1"/>
    <property type="match status" value="1"/>
</dbReference>
<keyword evidence="4 7" id="KW-0560">Oxidoreductase</keyword>
<comment type="cofactor">
    <cofactor evidence="6">
        <name>heme</name>
        <dbReference type="ChEBI" id="CHEBI:30413"/>
    </cofactor>
</comment>
<dbReference type="PROSITE" id="PS00086">
    <property type="entry name" value="CYTOCHROME_P450"/>
    <property type="match status" value="1"/>
</dbReference>
<dbReference type="CDD" id="cd20618">
    <property type="entry name" value="CYP71_clan"/>
    <property type="match status" value="1"/>
</dbReference>
<dbReference type="PANTHER" id="PTHR47944">
    <property type="entry name" value="CYTOCHROME P450 98A9"/>
    <property type="match status" value="1"/>
</dbReference>
<dbReference type="GO" id="GO:0016705">
    <property type="term" value="F:oxidoreductase activity, acting on paired donors, with incorporation or reduction of molecular oxygen"/>
    <property type="evidence" value="ECO:0007669"/>
    <property type="project" value="InterPro"/>
</dbReference>
<dbReference type="InParanoid" id="A0A1B6PI62"/>
<dbReference type="OrthoDB" id="2789670at2759"/>
<dbReference type="STRING" id="4558.A0A1B6PI62"/>
<evidence type="ECO:0000256" key="8">
    <source>
        <dbReference type="SAM" id="Phobius"/>
    </source>
</evidence>
<evidence type="ECO:0000256" key="7">
    <source>
        <dbReference type="RuleBase" id="RU000461"/>
    </source>
</evidence>
<dbReference type="InterPro" id="IPR036396">
    <property type="entry name" value="Cyt_P450_sf"/>
</dbReference>
<dbReference type="InterPro" id="IPR001128">
    <property type="entry name" value="Cyt_P450"/>
</dbReference>
<keyword evidence="8" id="KW-1133">Transmembrane helix</keyword>
<evidence type="ECO:0000256" key="5">
    <source>
        <dbReference type="ARBA" id="ARBA00023004"/>
    </source>
</evidence>
<dbReference type="GO" id="GO:0020037">
    <property type="term" value="F:heme binding"/>
    <property type="evidence" value="ECO:0007669"/>
    <property type="project" value="InterPro"/>
</dbReference>
<dbReference type="InterPro" id="IPR017972">
    <property type="entry name" value="Cyt_P450_CS"/>
</dbReference>
<reference evidence="10" key="2">
    <citation type="journal article" date="2018" name="Plant J.">
        <title>The Sorghum bicolor reference genome: improved assembly, gene annotations, a transcriptome atlas, and signatures of genome organization.</title>
        <authorList>
            <person name="McCormick R.F."/>
            <person name="Truong S.K."/>
            <person name="Sreedasyam A."/>
            <person name="Jenkins J."/>
            <person name="Shu S."/>
            <person name="Sims D."/>
            <person name="Kennedy M."/>
            <person name="Amirebrahimi M."/>
            <person name="Weers B.D."/>
            <person name="McKinley B."/>
            <person name="Mattison A."/>
            <person name="Morishige D.T."/>
            <person name="Grimwood J."/>
            <person name="Schmutz J."/>
            <person name="Mullet J.E."/>
        </authorList>
    </citation>
    <scope>NUCLEOTIDE SEQUENCE [LARGE SCALE GENOMIC DNA]</scope>
    <source>
        <strain evidence="10">cv. BTx623</strain>
    </source>
</reference>
<keyword evidence="5 6" id="KW-0408">Iron</keyword>
<dbReference type="GO" id="GO:0004497">
    <property type="term" value="F:monooxygenase activity"/>
    <property type="evidence" value="ECO:0007669"/>
    <property type="project" value="UniProtKB-KW"/>
</dbReference>
<name>A0A1B6PI62_SORBI</name>